<name>A0ABW4MV20_9BACI</name>
<feature type="compositionally biased region" description="Gly residues" evidence="1">
    <location>
        <begin position="148"/>
        <end position="157"/>
    </location>
</feature>
<dbReference type="RefSeq" id="WP_388042213.1">
    <property type="nucleotide sequence ID" value="NZ_JBHUEK010000035.1"/>
</dbReference>
<keyword evidence="3" id="KW-1185">Reference proteome</keyword>
<accession>A0ABW4MV20</accession>
<dbReference type="Proteomes" id="UP001597227">
    <property type="component" value="Unassembled WGS sequence"/>
</dbReference>
<gene>
    <name evidence="2" type="ORF">ACFSFW_24135</name>
</gene>
<feature type="compositionally biased region" description="Acidic residues" evidence="1">
    <location>
        <begin position="352"/>
        <end position="368"/>
    </location>
</feature>
<feature type="region of interest" description="Disordered" evidence="1">
    <location>
        <begin position="352"/>
        <end position="393"/>
    </location>
</feature>
<feature type="non-terminal residue" evidence="2">
    <location>
        <position position="1"/>
    </location>
</feature>
<feature type="region of interest" description="Disordered" evidence="1">
    <location>
        <begin position="238"/>
        <end position="258"/>
    </location>
</feature>
<feature type="compositionally biased region" description="Basic and acidic residues" evidence="1">
    <location>
        <begin position="369"/>
        <end position="378"/>
    </location>
</feature>
<sequence length="404" mass="45012">REDYWSDLEDDLEDVPEGSRTTVLDRIVDQLEPERIHGIEIHGSNGRAYYGVVVYSGRQQGMDVLDLRTVVIDLRDETVRIHDNGLWIPRFEGAARALTSVVARACNDLEGSVDADAPPLRTSAIDADADRILSYEIDDGYEREDGDGWGSTWGNGQGEPPEAHGFRERLVEAGVPRSRFSRMEFGKKTPFERYANRDLDGLLGNYGVETGLPCTTEEADVDSRILEHDPLVVVDVDDPDRAPLEDLPETYRVSSPNGSDDRAHHYYRFEDLEDKQAVYDHFGSWAVKPGWGDVWLAGEYVVGPGCKTDDGTYDVVDDVPIERITADEMIEILEDGPDEIEEVDDVLEEITEPAEADVDEDDQEENDDERTVECHDCGADLDPGTARLADRDGSPVYVCPGGCE</sequence>
<organism evidence="2 3">
    <name type="scientific">Fredinandcohnia salidurans</name>
    <dbReference type="NCBI Taxonomy" id="2595041"/>
    <lineage>
        <taxon>Bacteria</taxon>
        <taxon>Bacillati</taxon>
        <taxon>Bacillota</taxon>
        <taxon>Bacilli</taxon>
        <taxon>Bacillales</taxon>
        <taxon>Bacillaceae</taxon>
        <taxon>Fredinandcohnia</taxon>
    </lineage>
</organism>
<evidence type="ECO:0000256" key="1">
    <source>
        <dbReference type="SAM" id="MobiDB-lite"/>
    </source>
</evidence>
<comment type="caution">
    <text evidence="2">The sequence shown here is derived from an EMBL/GenBank/DDBJ whole genome shotgun (WGS) entry which is preliminary data.</text>
</comment>
<evidence type="ECO:0000313" key="3">
    <source>
        <dbReference type="Proteomes" id="UP001597227"/>
    </source>
</evidence>
<protein>
    <submittedName>
        <fullName evidence="2">Bifunctional DNA primase/polymerase</fullName>
    </submittedName>
</protein>
<evidence type="ECO:0000313" key="2">
    <source>
        <dbReference type="EMBL" id="MFD1781740.1"/>
    </source>
</evidence>
<dbReference type="EMBL" id="JBHUEK010000035">
    <property type="protein sequence ID" value="MFD1781740.1"/>
    <property type="molecule type" value="Genomic_DNA"/>
</dbReference>
<feature type="region of interest" description="Disordered" evidence="1">
    <location>
        <begin position="144"/>
        <end position="163"/>
    </location>
</feature>
<proteinExistence type="predicted"/>
<reference evidence="3" key="1">
    <citation type="journal article" date="2019" name="Int. J. Syst. Evol. Microbiol.">
        <title>The Global Catalogue of Microorganisms (GCM) 10K type strain sequencing project: providing services to taxonomists for standard genome sequencing and annotation.</title>
        <authorList>
            <consortium name="The Broad Institute Genomics Platform"/>
            <consortium name="The Broad Institute Genome Sequencing Center for Infectious Disease"/>
            <person name="Wu L."/>
            <person name="Ma J."/>
        </authorList>
    </citation>
    <scope>NUCLEOTIDE SEQUENCE [LARGE SCALE GENOMIC DNA]</scope>
    <source>
        <strain evidence="3">CCUG 15531</strain>
    </source>
</reference>